<organism evidence="1 2">
    <name type="scientific">Actinopolyspora alba</name>
    <dbReference type="NCBI Taxonomy" id="673379"/>
    <lineage>
        <taxon>Bacteria</taxon>
        <taxon>Bacillati</taxon>
        <taxon>Actinomycetota</taxon>
        <taxon>Actinomycetes</taxon>
        <taxon>Actinopolysporales</taxon>
        <taxon>Actinopolysporaceae</taxon>
        <taxon>Actinopolyspora</taxon>
        <taxon>Actinopolyspora alba group</taxon>
    </lineage>
</organism>
<dbReference type="Proteomes" id="UP000198716">
    <property type="component" value="Unassembled WGS sequence"/>
</dbReference>
<dbReference type="RefSeq" id="WP_092930268.1">
    <property type="nucleotide sequence ID" value="NZ_FOMZ01000032.1"/>
</dbReference>
<reference evidence="2" key="1">
    <citation type="submission" date="2016-10" db="EMBL/GenBank/DDBJ databases">
        <authorList>
            <person name="Varghese N."/>
            <person name="Submissions S."/>
        </authorList>
    </citation>
    <scope>NUCLEOTIDE SEQUENCE [LARGE SCALE GENOMIC DNA]</scope>
    <source>
        <strain evidence="2">DSM 45004</strain>
    </source>
</reference>
<name>A0A1I2CPE2_9ACTN</name>
<evidence type="ECO:0000313" key="1">
    <source>
        <dbReference type="EMBL" id="SFE70128.1"/>
    </source>
</evidence>
<sequence length="67" mass="7529">MGNQQQRDALEAAIRDAWLAGDWDTATEKAEELTKFDKATGMEFARISREHKNKRAPGPIRQTGRAS</sequence>
<dbReference type="EMBL" id="FOMZ01000032">
    <property type="protein sequence ID" value="SFE70128.1"/>
    <property type="molecule type" value="Genomic_DNA"/>
</dbReference>
<gene>
    <name evidence="1" type="ORF">SAMN04487819_1323</name>
</gene>
<accession>A0A1I2CPE2</accession>
<dbReference type="AlphaFoldDB" id="A0A1I2CPE2"/>
<evidence type="ECO:0000313" key="2">
    <source>
        <dbReference type="Proteomes" id="UP000198716"/>
    </source>
</evidence>
<keyword evidence="2" id="KW-1185">Reference proteome</keyword>
<proteinExistence type="predicted"/>
<protein>
    <submittedName>
        <fullName evidence="1">Uncharacterized protein</fullName>
    </submittedName>
</protein>